<dbReference type="PANTHER" id="PTHR37423:SF2">
    <property type="entry name" value="MEMBRANE-BOUND LYTIC MUREIN TRANSGLYCOSYLASE C"/>
    <property type="match status" value="1"/>
</dbReference>
<gene>
    <name evidence="3" type="ORF">BW247_03050</name>
</gene>
<dbReference type="Proteomes" id="UP000243807">
    <property type="component" value="Chromosome"/>
</dbReference>
<accession>A0A1P8UL25</accession>
<evidence type="ECO:0000313" key="3">
    <source>
        <dbReference type="EMBL" id="APZ44515.1"/>
    </source>
</evidence>
<dbReference type="PROSITE" id="PS00922">
    <property type="entry name" value="TRANSGLYCOSYLASE"/>
    <property type="match status" value="1"/>
</dbReference>
<feature type="domain" description="Transglycosylase SLT" evidence="2">
    <location>
        <begin position="69"/>
        <end position="167"/>
    </location>
</feature>
<keyword evidence="4" id="KW-1185">Reference proteome</keyword>
<name>A0A1P8UL25_9GAMM</name>
<reference evidence="3 4" key="1">
    <citation type="submission" date="2017-01" db="EMBL/GenBank/DDBJ databases">
        <title>Draft sequence of Acidihalobacter ferrooxidans strain DSM 14175 (strain V8).</title>
        <authorList>
            <person name="Khaleque H.N."/>
            <person name="Ramsay J.P."/>
            <person name="Murphy R.J.T."/>
            <person name="Kaksonen A.H."/>
            <person name="Boxall N.J."/>
            <person name="Watkin E.L.J."/>
        </authorList>
    </citation>
    <scope>NUCLEOTIDE SEQUENCE [LARGE SCALE GENOMIC DNA]</scope>
    <source>
        <strain evidence="3 4">V8</strain>
    </source>
</reference>
<dbReference type="CDD" id="cd00254">
    <property type="entry name" value="LT-like"/>
    <property type="match status" value="1"/>
</dbReference>
<dbReference type="SUPFAM" id="SSF53955">
    <property type="entry name" value="Lysozyme-like"/>
    <property type="match status" value="1"/>
</dbReference>
<comment type="similarity">
    <text evidence="1">Belongs to the transglycosylase Slt family.</text>
</comment>
<evidence type="ECO:0000256" key="1">
    <source>
        <dbReference type="ARBA" id="ARBA00007734"/>
    </source>
</evidence>
<dbReference type="InterPro" id="IPR000189">
    <property type="entry name" value="Transglyc_AS"/>
</dbReference>
<dbReference type="GO" id="GO:0000270">
    <property type="term" value="P:peptidoglycan metabolic process"/>
    <property type="evidence" value="ECO:0007669"/>
    <property type="project" value="InterPro"/>
</dbReference>
<dbReference type="Gene3D" id="1.10.530.10">
    <property type="match status" value="1"/>
</dbReference>
<dbReference type="STRING" id="1765967.BW247_03050"/>
<dbReference type="InterPro" id="IPR008258">
    <property type="entry name" value="Transglycosylase_SLT_dom_1"/>
</dbReference>
<dbReference type="GO" id="GO:0016020">
    <property type="term" value="C:membrane"/>
    <property type="evidence" value="ECO:0007669"/>
    <property type="project" value="InterPro"/>
</dbReference>
<dbReference type="Pfam" id="PF01464">
    <property type="entry name" value="SLT"/>
    <property type="match status" value="1"/>
</dbReference>
<protein>
    <recommendedName>
        <fullName evidence="2">Transglycosylase SLT domain-containing protein</fullName>
    </recommendedName>
</protein>
<dbReference type="PANTHER" id="PTHR37423">
    <property type="entry name" value="SOLUBLE LYTIC MUREIN TRANSGLYCOSYLASE-RELATED"/>
    <property type="match status" value="1"/>
</dbReference>
<dbReference type="AlphaFoldDB" id="A0A1P8UL25"/>
<sequence length="187" mass="20632">MLAAPAAFAQKVYVYRNAQGQLWFTGHPAAPSNYTLETVKNYGQPPAWRSCIGLSNADLTRRAVSYTPLIERIAAQHQVPWELVRSIISVESCFDPKAESTVGARGLMQLMPDTAKLFGITDLFNPEANLQAGVRYLARLIKRYNGNLHLALAAYNAGPGAVKKYGGIPPYPETQRFVRRVMAGYDS</sequence>
<dbReference type="GO" id="GO:0008933">
    <property type="term" value="F:peptidoglycan lytic transglycosylase activity"/>
    <property type="evidence" value="ECO:0007669"/>
    <property type="project" value="InterPro"/>
</dbReference>
<evidence type="ECO:0000259" key="2">
    <source>
        <dbReference type="Pfam" id="PF01464"/>
    </source>
</evidence>
<evidence type="ECO:0000313" key="4">
    <source>
        <dbReference type="Proteomes" id="UP000243807"/>
    </source>
</evidence>
<dbReference type="EMBL" id="CP019434">
    <property type="protein sequence ID" value="APZ44515.1"/>
    <property type="molecule type" value="Genomic_DNA"/>
</dbReference>
<organism evidence="3 4">
    <name type="scientific">Acidihalobacter ferrooxydans</name>
    <dbReference type="NCBI Taxonomy" id="1765967"/>
    <lineage>
        <taxon>Bacteria</taxon>
        <taxon>Pseudomonadati</taxon>
        <taxon>Pseudomonadota</taxon>
        <taxon>Gammaproteobacteria</taxon>
        <taxon>Chromatiales</taxon>
        <taxon>Ectothiorhodospiraceae</taxon>
        <taxon>Acidihalobacter</taxon>
    </lineage>
</organism>
<dbReference type="InterPro" id="IPR023346">
    <property type="entry name" value="Lysozyme-like_dom_sf"/>
</dbReference>
<proteinExistence type="inferred from homology"/>
<dbReference type="KEGG" id="afy:BW247_03050"/>